<evidence type="ECO:0000313" key="2">
    <source>
        <dbReference type="Proteomes" id="UP001501791"/>
    </source>
</evidence>
<proteinExistence type="predicted"/>
<gene>
    <name evidence="1" type="ORF">GCM10009691_37200</name>
</gene>
<name>A0ABN2CJK4_9MICO</name>
<organism evidence="1 2">
    <name type="scientific">Brevibacterium picturae</name>
    <dbReference type="NCBI Taxonomy" id="260553"/>
    <lineage>
        <taxon>Bacteria</taxon>
        <taxon>Bacillati</taxon>
        <taxon>Actinomycetota</taxon>
        <taxon>Actinomycetes</taxon>
        <taxon>Micrococcales</taxon>
        <taxon>Brevibacteriaceae</taxon>
        <taxon>Brevibacterium</taxon>
    </lineage>
</organism>
<comment type="caution">
    <text evidence="1">The sequence shown here is derived from an EMBL/GenBank/DDBJ whole genome shotgun (WGS) entry which is preliminary data.</text>
</comment>
<sequence length="91" mass="9941">MAVSCDIPRQLAGAHRESDQDDIAKIECLEHCVEVRRECVVVIAAADLAGLAETASIIRDDSEAGGEQFTRLPLPAVPIKWIAVDQYNRLP</sequence>
<accession>A0ABN2CJK4</accession>
<evidence type="ECO:0000313" key="1">
    <source>
        <dbReference type="EMBL" id="GAA1559771.1"/>
    </source>
</evidence>
<reference evidence="1 2" key="1">
    <citation type="journal article" date="2019" name="Int. J. Syst. Evol. Microbiol.">
        <title>The Global Catalogue of Microorganisms (GCM) 10K type strain sequencing project: providing services to taxonomists for standard genome sequencing and annotation.</title>
        <authorList>
            <consortium name="The Broad Institute Genomics Platform"/>
            <consortium name="The Broad Institute Genome Sequencing Center for Infectious Disease"/>
            <person name="Wu L."/>
            <person name="Ma J."/>
        </authorList>
    </citation>
    <scope>NUCLEOTIDE SEQUENCE [LARGE SCALE GENOMIC DNA]</scope>
    <source>
        <strain evidence="1 2">JCM 13319</strain>
    </source>
</reference>
<keyword evidence="2" id="KW-1185">Reference proteome</keyword>
<dbReference type="EMBL" id="BAAALY010000018">
    <property type="protein sequence ID" value="GAA1559771.1"/>
    <property type="molecule type" value="Genomic_DNA"/>
</dbReference>
<dbReference type="Proteomes" id="UP001501791">
    <property type="component" value="Unassembled WGS sequence"/>
</dbReference>
<protein>
    <submittedName>
        <fullName evidence="1">Uncharacterized protein</fullName>
    </submittedName>
</protein>